<evidence type="ECO:0000313" key="3">
    <source>
        <dbReference type="Proteomes" id="UP000479710"/>
    </source>
</evidence>
<sequence length="95" mass="11192">VFVRRSQAPPRLGKRFPRRDGPRRRLARVGVRHARREEEEGEQVVGEAETVQAGRAPRAVAFARLWLINRLPGWFFIIKTLARKELNLYFWLRVS</sequence>
<feature type="compositionally biased region" description="Basic residues" evidence="1">
    <location>
        <begin position="12"/>
        <end position="25"/>
    </location>
</feature>
<gene>
    <name evidence="2" type="ORF">E2562_002811</name>
</gene>
<feature type="non-terminal residue" evidence="2">
    <location>
        <position position="1"/>
    </location>
</feature>
<dbReference type="EMBL" id="SPHZ02000011">
    <property type="protein sequence ID" value="KAF0890435.1"/>
    <property type="molecule type" value="Genomic_DNA"/>
</dbReference>
<dbReference type="AlphaFoldDB" id="A0A6G1BPZ5"/>
<comment type="caution">
    <text evidence="2">The sequence shown here is derived from an EMBL/GenBank/DDBJ whole genome shotgun (WGS) entry which is preliminary data.</text>
</comment>
<protein>
    <submittedName>
        <fullName evidence="2">Uncharacterized protein</fullName>
    </submittedName>
</protein>
<organism evidence="2 3">
    <name type="scientific">Oryza meyeriana var. granulata</name>
    <dbReference type="NCBI Taxonomy" id="110450"/>
    <lineage>
        <taxon>Eukaryota</taxon>
        <taxon>Viridiplantae</taxon>
        <taxon>Streptophyta</taxon>
        <taxon>Embryophyta</taxon>
        <taxon>Tracheophyta</taxon>
        <taxon>Spermatophyta</taxon>
        <taxon>Magnoliopsida</taxon>
        <taxon>Liliopsida</taxon>
        <taxon>Poales</taxon>
        <taxon>Poaceae</taxon>
        <taxon>BOP clade</taxon>
        <taxon>Oryzoideae</taxon>
        <taxon>Oryzeae</taxon>
        <taxon>Oryzinae</taxon>
        <taxon>Oryza</taxon>
        <taxon>Oryza meyeriana</taxon>
    </lineage>
</organism>
<evidence type="ECO:0000313" key="2">
    <source>
        <dbReference type="EMBL" id="KAF0890435.1"/>
    </source>
</evidence>
<dbReference type="Proteomes" id="UP000479710">
    <property type="component" value="Unassembled WGS sequence"/>
</dbReference>
<name>A0A6G1BPZ5_9ORYZ</name>
<keyword evidence="3" id="KW-1185">Reference proteome</keyword>
<feature type="region of interest" description="Disordered" evidence="1">
    <location>
        <begin position="1"/>
        <end position="25"/>
    </location>
</feature>
<evidence type="ECO:0000256" key="1">
    <source>
        <dbReference type="SAM" id="MobiDB-lite"/>
    </source>
</evidence>
<accession>A0A6G1BPZ5</accession>
<proteinExistence type="predicted"/>
<reference evidence="2 3" key="1">
    <citation type="submission" date="2019-11" db="EMBL/GenBank/DDBJ databases">
        <title>Whole genome sequence of Oryza granulata.</title>
        <authorList>
            <person name="Li W."/>
        </authorList>
    </citation>
    <scope>NUCLEOTIDE SEQUENCE [LARGE SCALE GENOMIC DNA]</scope>
    <source>
        <strain evidence="3">cv. Menghai</strain>
        <tissue evidence="2">Leaf</tissue>
    </source>
</reference>